<dbReference type="PROSITE" id="PS51186">
    <property type="entry name" value="GNAT"/>
    <property type="match status" value="1"/>
</dbReference>
<dbReference type="Pfam" id="PF00583">
    <property type="entry name" value="Acetyltransf_1"/>
    <property type="match status" value="1"/>
</dbReference>
<keyword evidence="2" id="KW-0012">Acyltransferase</keyword>
<evidence type="ECO:0000313" key="5">
    <source>
        <dbReference type="Proteomes" id="UP000001947"/>
    </source>
</evidence>
<dbReference type="EMBL" id="CP000282">
    <property type="protein sequence ID" value="ABD79842.1"/>
    <property type="molecule type" value="Genomic_DNA"/>
</dbReference>
<dbReference type="PANTHER" id="PTHR43877">
    <property type="entry name" value="AMINOALKYLPHOSPHONATE N-ACETYLTRANSFERASE-RELATED-RELATED"/>
    <property type="match status" value="1"/>
</dbReference>
<reference evidence="4 5" key="1">
    <citation type="journal article" date="2008" name="PLoS Genet.">
        <title>Complete genome sequence of the complex carbohydrate-degrading marine bacterium, Saccharophagus degradans strain 2-40 T.</title>
        <authorList>
            <person name="Weiner R.M."/>
            <person name="Taylor L.E.II."/>
            <person name="Henrissat B."/>
            <person name="Hauser L."/>
            <person name="Land M."/>
            <person name="Coutinho P.M."/>
            <person name="Rancurel C."/>
            <person name="Saunders E.H."/>
            <person name="Longmire A.G."/>
            <person name="Zhang H."/>
            <person name="Bayer E.A."/>
            <person name="Gilbert H.J."/>
            <person name="Larimer F."/>
            <person name="Zhulin I.B."/>
            <person name="Ekborg N.A."/>
            <person name="Lamed R."/>
            <person name="Richardson P.M."/>
            <person name="Borovok I."/>
            <person name="Hutcheson S."/>
        </authorList>
    </citation>
    <scope>NUCLEOTIDE SEQUENCE [LARGE SCALE GENOMIC DNA]</scope>
    <source>
        <strain evidence="5">2-40 / ATCC 43961 / DSM 17024</strain>
    </source>
</reference>
<dbReference type="GO" id="GO:0016747">
    <property type="term" value="F:acyltransferase activity, transferring groups other than amino-acyl groups"/>
    <property type="evidence" value="ECO:0007669"/>
    <property type="project" value="InterPro"/>
</dbReference>
<dbReference type="AlphaFoldDB" id="Q21N87"/>
<protein>
    <submittedName>
        <fullName evidence="4">GCN5-related N-acetyltransferase</fullName>
    </submittedName>
</protein>
<gene>
    <name evidence="4" type="ordered locus">Sde_0578</name>
</gene>
<evidence type="ECO:0000313" key="4">
    <source>
        <dbReference type="EMBL" id="ABD79842.1"/>
    </source>
</evidence>
<dbReference type="Proteomes" id="UP000001947">
    <property type="component" value="Chromosome"/>
</dbReference>
<proteinExistence type="predicted"/>
<keyword evidence="1 4" id="KW-0808">Transferase</keyword>
<accession>Q21N87</accession>
<evidence type="ECO:0000256" key="1">
    <source>
        <dbReference type="ARBA" id="ARBA00022679"/>
    </source>
</evidence>
<name>Q21N87_SACD2</name>
<keyword evidence="5" id="KW-1185">Reference proteome</keyword>
<dbReference type="InterPro" id="IPR000182">
    <property type="entry name" value="GNAT_dom"/>
</dbReference>
<dbReference type="Gene3D" id="3.40.630.30">
    <property type="match status" value="1"/>
</dbReference>
<dbReference type="InterPro" id="IPR016181">
    <property type="entry name" value="Acyl_CoA_acyltransferase"/>
</dbReference>
<dbReference type="STRING" id="203122.Sde_0578"/>
<dbReference type="eggNOG" id="COG0456">
    <property type="taxonomic scope" value="Bacteria"/>
</dbReference>
<dbReference type="CDD" id="cd04301">
    <property type="entry name" value="NAT_SF"/>
    <property type="match status" value="1"/>
</dbReference>
<dbReference type="HOGENOM" id="CLU_013985_11_8_6"/>
<dbReference type="SUPFAM" id="SSF55729">
    <property type="entry name" value="Acyl-CoA N-acyltransferases (Nat)"/>
    <property type="match status" value="1"/>
</dbReference>
<feature type="domain" description="N-acetyltransferase" evidence="3">
    <location>
        <begin position="18"/>
        <end position="167"/>
    </location>
</feature>
<dbReference type="PANTHER" id="PTHR43877:SF5">
    <property type="entry name" value="BLL8307 PROTEIN"/>
    <property type="match status" value="1"/>
</dbReference>
<organism evidence="4 5">
    <name type="scientific">Saccharophagus degradans (strain 2-40 / ATCC 43961 / DSM 17024)</name>
    <dbReference type="NCBI Taxonomy" id="203122"/>
    <lineage>
        <taxon>Bacteria</taxon>
        <taxon>Pseudomonadati</taxon>
        <taxon>Pseudomonadota</taxon>
        <taxon>Gammaproteobacteria</taxon>
        <taxon>Cellvibrionales</taxon>
        <taxon>Cellvibrionaceae</taxon>
        <taxon>Saccharophagus</taxon>
    </lineage>
</organism>
<dbReference type="InterPro" id="IPR050832">
    <property type="entry name" value="Bact_Acetyltransf"/>
</dbReference>
<evidence type="ECO:0000259" key="3">
    <source>
        <dbReference type="PROSITE" id="PS51186"/>
    </source>
</evidence>
<dbReference type="KEGG" id="sde:Sde_0578"/>
<evidence type="ECO:0000256" key="2">
    <source>
        <dbReference type="ARBA" id="ARBA00023315"/>
    </source>
</evidence>
<sequence>MLHRKTIGVSGLPMELTIEVDDLSRPAIAELLSDHMREMWEVSNPESCHTLALDKLRAPEVTFWSVWSGDELVGCGAIKRLNDTHLELKSMRTKPQYQGKGVGAQLLRHIIAYAEDEGYTRISLETGSSSWFDRACNLYEKFGFTYCEPFGDYTLDPNSLFMTRTLP</sequence>